<protein>
    <submittedName>
        <fullName evidence="1">Uncharacterized protein</fullName>
    </submittedName>
</protein>
<reference evidence="1" key="1">
    <citation type="submission" date="2024-05" db="EMBL/GenBank/DDBJ databases">
        <authorList>
            <person name="Cai S.Y."/>
            <person name="Jin L.M."/>
            <person name="Li H.R."/>
        </authorList>
    </citation>
    <scope>NUCLEOTIDE SEQUENCE</scope>
    <source>
        <strain evidence="1">A5-74</strain>
    </source>
</reference>
<gene>
    <name evidence="1" type="ORF">ABLG96_09955</name>
</gene>
<dbReference type="EMBL" id="CP159218">
    <property type="protein sequence ID" value="XCG65564.1"/>
    <property type="molecule type" value="Genomic_DNA"/>
</dbReference>
<organism evidence="1">
    <name type="scientific">Nakamurella sp. A5-74</name>
    <dbReference type="NCBI Taxonomy" id="3158264"/>
    <lineage>
        <taxon>Bacteria</taxon>
        <taxon>Bacillati</taxon>
        <taxon>Actinomycetota</taxon>
        <taxon>Actinomycetes</taxon>
        <taxon>Nakamurellales</taxon>
        <taxon>Nakamurellaceae</taxon>
        <taxon>Nakamurella</taxon>
    </lineage>
</organism>
<proteinExistence type="predicted"/>
<name>A0AAU8DTU1_9ACTN</name>
<dbReference type="RefSeq" id="WP_353651169.1">
    <property type="nucleotide sequence ID" value="NZ_CP159218.1"/>
</dbReference>
<sequence length="74" mass="7883">MVTTVVDSIATSGRHRYGAAGLVHVRLFATVTERSIIARLLGLGRKWGRHHEQAVAVAPSGRESAVRLVPAGLV</sequence>
<evidence type="ECO:0000313" key="1">
    <source>
        <dbReference type="EMBL" id="XCG65564.1"/>
    </source>
</evidence>
<dbReference type="AlphaFoldDB" id="A0AAU8DTU1"/>
<accession>A0AAU8DTU1</accession>